<dbReference type="RefSeq" id="WP_379590764.1">
    <property type="nucleotide sequence ID" value="NZ_JBHTKK010000002.1"/>
</dbReference>
<dbReference type="PANTHER" id="PTHR30126">
    <property type="entry name" value="HTH-TYPE TRANSCRIPTIONAL REGULATOR"/>
    <property type="match status" value="1"/>
</dbReference>
<gene>
    <name evidence="6" type="ORF">ACFQ19_04065</name>
</gene>
<accession>A0ABW3NBW3</accession>
<protein>
    <submittedName>
        <fullName evidence="6">LysR family transcriptional regulator</fullName>
    </submittedName>
</protein>
<name>A0ABW3NBW3_9BACI</name>
<evidence type="ECO:0000256" key="4">
    <source>
        <dbReference type="ARBA" id="ARBA00023163"/>
    </source>
</evidence>
<dbReference type="InterPro" id="IPR005119">
    <property type="entry name" value="LysR_subst-bd"/>
</dbReference>
<evidence type="ECO:0000256" key="3">
    <source>
        <dbReference type="ARBA" id="ARBA00023125"/>
    </source>
</evidence>
<dbReference type="SUPFAM" id="SSF46785">
    <property type="entry name" value="Winged helix' DNA-binding domain"/>
    <property type="match status" value="1"/>
</dbReference>
<dbReference type="SUPFAM" id="SSF53850">
    <property type="entry name" value="Periplasmic binding protein-like II"/>
    <property type="match status" value="1"/>
</dbReference>
<dbReference type="PROSITE" id="PS50931">
    <property type="entry name" value="HTH_LYSR"/>
    <property type="match status" value="1"/>
</dbReference>
<evidence type="ECO:0000313" key="7">
    <source>
        <dbReference type="Proteomes" id="UP001597041"/>
    </source>
</evidence>
<reference evidence="7" key="1">
    <citation type="journal article" date="2019" name="Int. J. Syst. Evol. Microbiol.">
        <title>The Global Catalogue of Microorganisms (GCM) 10K type strain sequencing project: providing services to taxonomists for standard genome sequencing and annotation.</title>
        <authorList>
            <consortium name="The Broad Institute Genomics Platform"/>
            <consortium name="The Broad Institute Genome Sequencing Center for Infectious Disease"/>
            <person name="Wu L."/>
            <person name="Ma J."/>
        </authorList>
    </citation>
    <scope>NUCLEOTIDE SEQUENCE [LARGE SCALE GENOMIC DNA]</scope>
    <source>
        <strain evidence="7">CCUG 56608</strain>
    </source>
</reference>
<feature type="domain" description="HTH lysR-type" evidence="5">
    <location>
        <begin position="1"/>
        <end position="58"/>
    </location>
</feature>
<keyword evidence="3" id="KW-0238">DNA-binding</keyword>
<sequence length="290" mass="33975">MDQKDWEILWMIKKEGNISKAAKKLFMTQPAVTVRIKKMEKELNVNIVYQMNRGAQLTPQGEYLAEQALDYLKQIEELKGFLSSMREPLVGTLKIGVSNFMTRYKIPDILQQFKEKHPLVQFNVTSGFSSEIFKMMQDQDIHISFVRGDYAWRDHKHLLFEEPICVASMNKINLETLPDTPRIEYKTDYKLKELIDTWWLENYIQAPNIHMVVGQTDICKAMLNQGLGYAILPKLVVNDIPNVYKINLKDKNNNPVARSSWMLYKEQSFQLNIVRTFVDFIKTIDFQEPI</sequence>
<dbReference type="InterPro" id="IPR036388">
    <property type="entry name" value="WH-like_DNA-bd_sf"/>
</dbReference>
<keyword evidence="2" id="KW-0805">Transcription regulation</keyword>
<dbReference type="Pfam" id="PF03466">
    <property type="entry name" value="LysR_substrate"/>
    <property type="match status" value="1"/>
</dbReference>
<dbReference type="Gene3D" id="3.40.190.290">
    <property type="match status" value="1"/>
</dbReference>
<evidence type="ECO:0000256" key="1">
    <source>
        <dbReference type="ARBA" id="ARBA00009437"/>
    </source>
</evidence>
<dbReference type="Gene3D" id="1.10.10.10">
    <property type="entry name" value="Winged helix-like DNA-binding domain superfamily/Winged helix DNA-binding domain"/>
    <property type="match status" value="1"/>
</dbReference>
<evidence type="ECO:0000313" key="6">
    <source>
        <dbReference type="EMBL" id="MFD1065193.1"/>
    </source>
</evidence>
<dbReference type="InterPro" id="IPR036390">
    <property type="entry name" value="WH_DNA-bd_sf"/>
</dbReference>
<evidence type="ECO:0000259" key="5">
    <source>
        <dbReference type="PROSITE" id="PS50931"/>
    </source>
</evidence>
<dbReference type="EMBL" id="JBHTKK010000002">
    <property type="protein sequence ID" value="MFD1065193.1"/>
    <property type="molecule type" value="Genomic_DNA"/>
</dbReference>
<proteinExistence type="inferred from homology"/>
<dbReference type="CDD" id="cd05466">
    <property type="entry name" value="PBP2_LTTR_substrate"/>
    <property type="match status" value="1"/>
</dbReference>
<dbReference type="Proteomes" id="UP001597041">
    <property type="component" value="Unassembled WGS sequence"/>
</dbReference>
<comment type="similarity">
    <text evidence="1">Belongs to the LysR transcriptional regulatory family.</text>
</comment>
<keyword evidence="7" id="KW-1185">Reference proteome</keyword>
<dbReference type="PANTHER" id="PTHR30126:SF78">
    <property type="entry name" value="HTH LYSR-TYPE DOMAIN-CONTAINING PROTEIN"/>
    <property type="match status" value="1"/>
</dbReference>
<keyword evidence="4" id="KW-0804">Transcription</keyword>
<evidence type="ECO:0000256" key="2">
    <source>
        <dbReference type="ARBA" id="ARBA00023015"/>
    </source>
</evidence>
<dbReference type="InterPro" id="IPR000847">
    <property type="entry name" value="LysR_HTH_N"/>
</dbReference>
<dbReference type="Pfam" id="PF00126">
    <property type="entry name" value="HTH_1"/>
    <property type="match status" value="1"/>
</dbReference>
<organism evidence="6 7">
    <name type="scientific">Oceanobacillus locisalsi</name>
    <dbReference type="NCBI Taxonomy" id="546107"/>
    <lineage>
        <taxon>Bacteria</taxon>
        <taxon>Bacillati</taxon>
        <taxon>Bacillota</taxon>
        <taxon>Bacilli</taxon>
        <taxon>Bacillales</taxon>
        <taxon>Bacillaceae</taxon>
        <taxon>Oceanobacillus</taxon>
    </lineage>
</organism>
<comment type="caution">
    <text evidence="6">The sequence shown here is derived from an EMBL/GenBank/DDBJ whole genome shotgun (WGS) entry which is preliminary data.</text>
</comment>